<dbReference type="EMBL" id="CP021106">
    <property type="protein sequence ID" value="ARO87018.1"/>
    <property type="molecule type" value="Genomic_DNA"/>
</dbReference>
<evidence type="ECO:0000256" key="1">
    <source>
        <dbReference type="ARBA" id="ARBA00006525"/>
    </source>
</evidence>
<organism evidence="4 5">
    <name type="scientific">Nitrosospira lacus</name>
    <dbReference type="NCBI Taxonomy" id="1288494"/>
    <lineage>
        <taxon>Bacteria</taxon>
        <taxon>Pseudomonadati</taxon>
        <taxon>Pseudomonadota</taxon>
        <taxon>Betaproteobacteria</taxon>
        <taxon>Nitrosomonadales</taxon>
        <taxon>Nitrosomonadaceae</taxon>
        <taxon>Nitrosospira</taxon>
    </lineage>
</organism>
<dbReference type="PANTHER" id="PTHR43022">
    <property type="entry name" value="PROTEIN SMF"/>
    <property type="match status" value="1"/>
</dbReference>
<dbReference type="Proteomes" id="UP000012179">
    <property type="component" value="Chromosome"/>
</dbReference>
<feature type="domain" description="DprA winged helix" evidence="3">
    <location>
        <begin position="326"/>
        <end position="379"/>
    </location>
</feature>
<evidence type="ECO:0000313" key="4">
    <source>
        <dbReference type="EMBL" id="ARO87018.1"/>
    </source>
</evidence>
<gene>
    <name evidence="4" type="ORF">EBAPG3_004085</name>
</gene>
<dbReference type="AlphaFoldDB" id="A0A1W6SMI4"/>
<evidence type="ECO:0000259" key="2">
    <source>
        <dbReference type="Pfam" id="PF02481"/>
    </source>
</evidence>
<dbReference type="SUPFAM" id="SSF102405">
    <property type="entry name" value="MCP/YpsA-like"/>
    <property type="match status" value="1"/>
</dbReference>
<dbReference type="NCBIfam" id="TIGR00732">
    <property type="entry name" value="dprA"/>
    <property type="match status" value="1"/>
</dbReference>
<dbReference type="InterPro" id="IPR041614">
    <property type="entry name" value="DprA_WH"/>
</dbReference>
<sequence length="385" mass="40525">MLFDSYFLEESTPSNYRIYELTHTKTKPIEDIESWLALGLIDGLGDESIRRLLVAFGSPAGIFSAKAAALAGLVKKKVADSIVQGVAREKIAVTLKWLEDPVNSVMTLADPDYPLMLLNIADPPPLLYLKGKRELLNSPALAVVGSRNATPQGLSNAEAFAAAASNAGLCIVSGMALGVDAAAHRGGLRGTAASIGVVGTGLDIVYPARNRDLAHELAEHGVLVSEFPLGTPAVGSNFPRRNRIISGMSRGCLVVEAALQSGSLITARQALEQGRDVFAIPGSIHSPLSKGCHALIKQGAKLVESADDILDELGYQSAQIAVNGTNEPTAKESLLLRYLGHDAADIDTLCTRSGLTAETVSAMLLPLELDGVVALLPGGSYQRLR</sequence>
<dbReference type="GO" id="GO:0009294">
    <property type="term" value="P:DNA-mediated transformation"/>
    <property type="evidence" value="ECO:0007669"/>
    <property type="project" value="InterPro"/>
</dbReference>
<proteinExistence type="inferred from homology"/>
<dbReference type="InterPro" id="IPR036388">
    <property type="entry name" value="WH-like_DNA-bd_sf"/>
</dbReference>
<dbReference type="InterPro" id="IPR003488">
    <property type="entry name" value="DprA"/>
</dbReference>
<accession>A0A1W6SMI4</accession>
<dbReference type="Pfam" id="PF02481">
    <property type="entry name" value="DNA_processg_A"/>
    <property type="match status" value="1"/>
</dbReference>
<feature type="domain" description="Smf/DprA SLOG" evidence="2">
    <location>
        <begin position="105"/>
        <end position="313"/>
    </location>
</feature>
<dbReference type="SUPFAM" id="SSF47781">
    <property type="entry name" value="RuvA domain 2-like"/>
    <property type="match status" value="1"/>
</dbReference>
<dbReference type="PANTHER" id="PTHR43022:SF1">
    <property type="entry name" value="PROTEIN SMF"/>
    <property type="match status" value="1"/>
</dbReference>
<dbReference type="InterPro" id="IPR010994">
    <property type="entry name" value="RuvA_2-like"/>
</dbReference>
<dbReference type="Gene3D" id="1.10.10.10">
    <property type="entry name" value="Winged helix-like DNA-binding domain superfamily/Winged helix DNA-binding domain"/>
    <property type="match status" value="1"/>
</dbReference>
<dbReference type="KEGG" id="nlc:EBAPG3_004085"/>
<evidence type="ECO:0000313" key="5">
    <source>
        <dbReference type="Proteomes" id="UP000012179"/>
    </source>
</evidence>
<dbReference type="Gene3D" id="3.40.50.450">
    <property type="match status" value="1"/>
</dbReference>
<dbReference type="Pfam" id="PF17782">
    <property type="entry name" value="WHD_DprA"/>
    <property type="match status" value="1"/>
</dbReference>
<protein>
    <submittedName>
        <fullName evidence="4">DNA processing protein DprA</fullName>
    </submittedName>
</protein>
<dbReference type="eggNOG" id="COG0758">
    <property type="taxonomic scope" value="Bacteria"/>
</dbReference>
<comment type="similarity">
    <text evidence="1">Belongs to the DprA/Smf family.</text>
</comment>
<evidence type="ECO:0000259" key="3">
    <source>
        <dbReference type="Pfam" id="PF17782"/>
    </source>
</evidence>
<keyword evidence="5" id="KW-1185">Reference proteome</keyword>
<name>A0A1W6SMI4_9PROT</name>
<reference evidence="4 5" key="1">
    <citation type="journal article" date="2015" name="Int. J. Syst. Evol. Microbiol.">
        <title>Nitrosospira lacus sp. nov., a psychrotolerant, ammonia-oxidizing bacterium from sandy lake sediment.</title>
        <authorList>
            <person name="Urakawa H."/>
            <person name="Garcia J.C."/>
            <person name="Nielsen J.L."/>
            <person name="Le V.Q."/>
            <person name="Kozlowski J.A."/>
            <person name="Stein L.Y."/>
            <person name="Lim C.K."/>
            <person name="Pommerening-Roser A."/>
            <person name="Martens-Habbena W."/>
            <person name="Stahl D.A."/>
            <person name="Klotz M.G."/>
        </authorList>
    </citation>
    <scope>NUCLEOTIDE SEQUENCE [LARGE SCALE GENOMIC DNA]</scope>
    <source>
        <strain evidence="4 5">APG3</strain>
    </source>
</reference>
<dbReference type="InterPro" id="IPR057666">
    <property type="entry name" value="DrpA_SLOG"/>
</dbReference>